<keyword evidence="3" id="KW-0648">Protein biosynthesis</keyword>
<dbReference type="GO" id="GO:0016281">
    <property type="term" value="C:eukaryotic translation initiation factor 4F complex"/>
    <property type="evidence" value="ECO:0007669"/>
    <property type="project" value="TreeGrafter"/>
</dbReference>
<dbReference type="Proteomes" id="UP000789390">
    <property type="component" value="Unassembled WGS sequence"/>
</dbReference>
<feature type="domain" description="MI" evidence="5">
    <location>
        <begin position="826"/>
        <end position="950"/>
    </location>
</feature>
<evidence type="ECO:0000256" key="2">
    <source>
        <dbReference type="ARBA" id="ARBA00022540"/>
    </source>
</evidence>
<dbReference type="InterPro" id="IPR016024">
    <property type="entry name" value="ARM-type_fold"/>
</dbReference>
<dbReference type="InterPro" id="IPR003890">
    <property type="entry name" value="MIF4G-like_typ-3"/>
</dbReference>
<evidence type="ECO:0000313" key="6">
    <source>
        <dbReference type="EMBL" id="CAH0107531.1"/>
    </source>
</evidence>
<dbReference type="GO" id="GO:0003743">
    <property type="term" value="F:translation initiation factor activity"/>
    <property type="evidence" value="ECO:0007669"/>
    <property type="project" value="UniProtKB-KW"/>
</dbReference>
<protein>
    <recommendedName>
        <fullName evidence="5">MI domain-containing protein</fullName>
    </recommendedName>
</protein>
<evidence type="ECO:0000313" key="7">
    <source>
        <dbReference type="Proteomes" id="UP000789390"/>
    </source>
</evidence>
<dbReference type="SUPFAM" id="SSF48371">
    <property type="entry name" value="ARM repeat"/>
    <property type="match status" value="4"/>
</dbReference>
<organism evidence="6 7">
    <name type="scientific">Daphnia galeata</name>
    <dbReference type="NCBI Taxonomy" id="27404"/>
    <lineage>
        <taxon>Eukaryota</taxon>
        <taxon>Metazoa</taxon>
        <taxon>Ecdysozoa</taxon>
        <taxon>Arthropoda</taxon>
        <taxon>Crustacea</taxon>
        <taxon>Branchiopoda</taxon>
        <taxon>Diplostraca</taxon>
        <taxon>Cladocera</taxon>
        <taxon>Anomopoda</taxon>
        <taxon>Daphniidae</taxon>
        <taxon>Daphnia</taxon>
    </lineage>
</organism>
<dbReference type="EMBL" id="CAKKLH010000277">
    <property type="protein sequence ID" value="CAH0107531.1"/>
    <property type="molecule type" value="Genomic_DNA"/>
</dbReference>
<proteinExistence type="inferred from homology"/>
<feature type="region of interest" description="Disordered" evidence="4">
    <location>
        <begin position="387"/>
        <end position="406"/>
    </location>
</feature>
<evidence type="ECO:0000259" key="5">
    <source>
        <dbReference type="PROSITE" id="PS51366"/>
    </source>
</evidence>
<dbReference type="InterPro" id="IPR003891">
    <property type="entry name" value="Initiation_fac_eIF4g_MI"/>
</dbReference>
<accession>A0A8J2RSR0</accession>
<keyword evidence="2" id="KW-0396">Initiation factor</keyword>
<comment type="similarity">
    <text evidence="1">Belongs to the eukaryotic initiation factor 4G family.</text>
</comment>
<evidence type="ECO:0000256" key="4">
    <source>
        <dbReference type="SAM" id="MobiDB-lite"/>
    </source>
</evidence>
<reference evidence="6" key="1">
    <citation type="submission" date="2021-11" db="EMBL/GenBank/DDBJ databases">
        <authorList>
            <person name="Schell T."/>
        </authorList>
    </citation>
    <scope>NUCLEOTIDE SEQUENCE</scope>
    <source>
        <strain evidence="6">M5</strain>
    </source>
</reference>
<dbReference type="PANTHER" id="PTHR23253:SF78">
    <property type="entry name" value="EUKARYOTIC TRANSLATION INITIATION FACTOR 4G1, ISOFORM B-RELATED"/>
    <property type="match status" value="1"/>
</dbReference>
<sequence length="1161" mass="133273">MELTTLLSPEIPELPALINTQKDGQPSTKISNDGIKRYDRLFLLNQRHHPTSDSKKKRLECYHKLLRHGLFVKNRKEQASCLTQTVNNILNGLTRCNIYQRQEEIEALTIDTEEDLLEVFKLIYEKASSFLFLNQLLLSLSFFSPFQAVIAYDMNLSLLARVCFALSKKTVPSASDPAKTKHFRSLLLAQVKTDFDQKRFSMVDGVGKKNEIQNAKMEKKKIDLKTELEEYLSLKRNSERGIRFIGELFNARILFPKLLNHYIYRLLNEAEYEESIEYLCILLTTVGKEVEYRVEMELSIEGNSNLECLNEAFKVLESIVKKNEISSHIRSRIEQVIDLRNRSWDEADQQRNQNFQTEEDSREGRLCSLGGQTSNEELQSAINNDTSAIQDSQNNEEDQTFSRSTRDANDFLEGDDCVDKDELAITLTVTNILNGLTWYNIEQRQEEIGALTIDTEKRLLIVLNLIYKQAVNADPAISPLFARICFVLMKRRAPSAKNPSKEKLFRKLLLAQCLIDFDNKRLPDVVFVEKKKEIQNAKTEKIQKELETELEEYFISRKTSRTNIRFIGELFKVEMFPPNILSRCIRRLSSESKSEESLECLCILLTTVGEEIEYRKKFKVKKATSNVSNMNAAFDVLESVVTGSDMSNHIRSRIQEVIDLRKHNWIHKNRDHQAEKNSDKKVDGLGCSKGQTSNEELQSAIDISDSKELIQDSQSNEYPIEDQTFSHLTREQQDFDKSLENGDFVKDKLAMSTVTKSVLFSPMKDDRFEQDSFPLQNPGFHDCLSNPQFYENLVTDPDLVVFQSPPKTREMSKDALLGKSTVKKEDIEQKSLELLLTFFTNDQNVEGAVLEMKNWLHEKTIAEFIYQCLLIVYELGREERRATSSLIKEMVKRNLFNPSDVKEGYTKFLEMAEDWIVRFPNLLWESAVELVEPLFEEGAINLQFLSELSSILNSSLAADFVAAVLKELVSVQSVAGAEKLWIMCNASLASVLPAGADPKAFLTRHMELEFLSKLDSLPKVSGSVCAAVSACQISTDLEQYLRNASELTDNEVYTWIQEQNFGEVNSAFIRALTTAVIESSIEKYDDSKLNHIAFNRWASTLLRRYVNNVTDRELEVLFAVQNCLNKRHDLSSVVQTLLDNGVVSEESWELWFSMNIYFECE</sequence>
<dbReference type="GO" id="GO:0003729">
    <property type="term" value="F:mRNA binding"/>
    <property type="evidence" value="ECO:0007669"/>
    <property type="project" value="TreeGrafter"/>
</dbReference>
<dbReference type="PROSITE" id="PS51366">
    <property type="entry name" value="MI"/>
    <property type="match status" value="1"/>
</dbReference>
<dbReference type="SMART" id="SM00543">
    <property type="entry name" value="MIF4G"/>
    <property type="match status" value="2"/>
</dbReference>
<feature type="region of interest" description="Disordered" evidence="4">
    <location>
        <begin position="348"/>
        <end position="370"/>
    </location>
</feature>
<name>A0A8J2RSR0_9CRUS</name>
<dbReference type="OrthoDB" id="6379360at2759"/>
<feature type="region of interest" description="Disordered" evidence="4">
    <location>
        <begin position="669"/>
        <end position="696"/>
    </location>
</feature>
<dbReference type="Pfam" id="PF02847">
    <property type="entry name" value="MA3"/>
    <property type="match status" value="1"/>
</dbReference>
<evidence type="ECO:0000256" key="3">
    <source>
        <dbReference type="ARBA" id="ARBA00022917"/>
    </source>
</evidence>
<keyword evidence="7" id="KW-1185">Reference proteome</keyword>
<dbReference type="Pfam" id="PF02854">
    <property type="entry name" value="MIF4G"/>
    <property type="match status" value="2"/>
</dbReference>
<feature type="compositionally biased region" description="Basic and acidic residues" evidence="4">
    <location>
        <begin position="671"/>
        <end position="683"/>
    </location>
</feature>
<gene>
    <name evidence="6" type="ORF">DGAL_LOCUS10851</name>
</gene>
<dbReference type="PANTHER" id="PTHR23253">
    <property type="entry name" value="EUKARYOTIC TRANSLATION INITIATION FACTOR 4 GAMMA"/>
    <property type="match status" value="1"/>
</dbReference>
<dbReference type="Gene3D" id="1.25.40.180">
    <property type="match status" value="4"/>
</dbReference>
<evidence type="ECO:0000256" key="1">
    <source>
        <dbReference type="ARBA" id="ARBA00005775"/>
    </source>
</evidence>
<comment type="caution">
    <text evidence="6">The sequence shown here is derived from an EMBL/GenBank/DDBJ whole genome shotgun (WGS) entry which is preliminary data.</text>
</comment>
<dbReference type="AlphaFoldDB" id="A0A8J2RSR0"/>